<feature type="transmembrane region" description="Helical" evidence="7">
    <location>
        <begin position="35"/>
        <end position="52"/>
    </location>
</feature>
<dbReference type="Proteomes" id="UP001595776">
    <property type="component" value="Unassembled WGS sequence"/>
</dbReference>
<feature type="transmembrane region" description="Helical" evidence="7">
    <location>
        <begin position="88"/>
        <end position="110"/>
    </location>
</feature>
<evidence type="ECO:0000313" key="8">
    <source>
        <dbReference type="EMBL" id="MFC4347637.1"/>
    </source>
</evidence>
<keyword evidence="4 7" id="KW-0812">Transmembrane</keyword>
<dbReference type="Pfam" id="PF03601">
    <property type="entry name" value="Cons_hypoth698"/>
    <property type="match status" value="1"/>
</dbReference>
<evidence type="ECO:0000313" key="9">
    <source>
        <dbReference type="Proteomes" id="UP001595776"/>
    </source>
</evidence>
<keyword evidence="9" id="KW-1185">Reference proteome</keyword>
<dbReference type="PANTHER" id="PTHR30106">
    <property type="entry name" value="INNER MEMBRANE PROTEIN YEIH-RELATED"/>
    <property type="match status" value="1"/>
</dbReference>
<evidence type="ECO:0000256" key="3">
    <source>
        <dbReference type="ARBA" id="ARBA00022475"/>
    </source>
</evidence>
<organism evidence="8 9">
    <name type="scientific">Kordiimonas lipolytica</name>
    <dbReference type="NCBI Taxonomy" id="1662421"/>
    <lineage>
        <taxon>Bacteria</taxon>
        <taxon>Pseudomonadati</taxon>
        <taxon>Pseudomonadota</taxon>
        <taxon>Alphaproteobacteria</taxon>
        <taxon>Kordiimonadales</taxon>
        <taxon>Kordiimonadaceae</taxon>
        <taxon>Kordiimonas</taxon>
    </lineage>
</organism>
<feature type="transmembrane region" description="Helical" evidence="7">
    <location>
        <begin position="248"/>
        <end position="266"/>
    </location>
</feature>
<evidence type="ECO:0000256" key="2">
    <source>
        <dbReference type="ARBA" id="ARBA00007977"/>
    </source>
</evidence>
<feature type="transmembrane region" description="Helical" evidence="7">
    <location>
        <begin position="278"/>
        <end position="297"/>
    </location>
</feature>
<feature type="transmembrane region" description="Helical" evidence="7">
    <location>
        <begin position="154"/>
        <end position="174"/>
    </location>
</feature>
<evidence type="ECO:0000256" key="7">
    <source>
        <dbReference type="SAM" id="Phobius"/>
    </source>
</evidence>
<feature type="transmembrane region" description="Helical" evidence="7">
    <location>
        <begin position="309"/>
        <end position="329"/>
    </location>
</feature>
<gene>
    <name evidence="8" type="ORF">ACFO5Q_07235</name>
</gene>
<comment type="caution">
    <text evidence="8">The sequence shown here is derived from an EMBL/GenBank/DDBJ whole genome shotgun (WGS) entry which is preliminary data.</text>
</comment>
<keyword evidence="5 7" id="KW-1133">Transmembrane helix</keyword>
<feature type="transmembrane region" description="Helical" evidence="7">
    <location>
        <begin position="122"/>
        <end position="142"/>
    </location>
</feature>
<reference evidence="9" key="1">
    <citation type="journal article" date="2019" name="Int. J. Syst. Evol. Microbiol.">
        <title>The Global Catalogue of Microorganisms (GCM) 10K type strain sequencing project: providing services to taxonomists for standard genome sequencing and annotation.</title>
        <authorList>
            <consortium name="The Broad Institute Genomics Platform"/>
            <consortium name="The Broad Institute Genome Sequencing Center for Infectious Disease"/>
            <person name="Wu L."/>
            <person name="Ma J."/>
        </authorList>
    </citation>
    <scope>NUCLEOTIDE SEQUENCE [LARGE SCALE GENOMIC DNA]</scope>
    <source>
        <strain evidence="9">CGMCC 1.15304</strain>
    </source>
</reference>
<evidence type="ECO:0000256" key="5">
    <source>
        <dbReference type="ARBA" id="ARBA00022989"/>
    </source>
</evidence>
<dbReference type="InterPro" id="IPR018383">
    <property type="entry name" value="UPF0324_pro"/>
</dbReference>
<evidence type="ECO:0000256" key="1">
    <source>
        <dbReference type="ARBA" id="ARBA00004651"/>
    </source>
</evidence>
<feature type="transmembrane region" description="Helical" evidence="7">
    <location>
        <begin position="12"/>
        <end position="29"/>
    </location>
</feature>
<keyword evidence="3" id="KW-1003">Cell membrane</keyword>
<evidence type="ECO:0000256" key="4">
    <source>
        <dbReference type="ARBA" id="ARBA00022692"/>
    </source>
</evidence>
<sequence>MVSTFKEQFSTKIPGFIISLTIGLAANFLSEHYGAPAMLFALLLGMAMSFLFEDPKSRPGIEFTGSTVLRIGVALLGFRIAFSDVMALGWPTVSMVALGVGSTILFGVVVSRLLGMSHRFGGLTGGAVAICGASAALAISAVLPKHKGQDQDTIFTVVGVTTLSTLAMIIYPMISGFLDLSEAEAGIFIGATIHDVAQVVGAGYSISPEAGDLATLTKLMRVALLLPVVFMFILVFRKSPSEGKKPPILPPFLAAFVLFVLINSFVPLPDLVTENLTAFSRVCLITAIAAIGLKSDLRKVMQVGLKPVILMVAETAWLAGLILLCLPMIG</sequence>
<comment type="subcellular location">
    <subcellularLocation>
        <location evidence="1">Cell membrane</location>
        <topology evidence="1">Multi-pass membrane protein</topology>
    </subcellularLocation>
</comment>
<proteinExistence type="inferred from homology"/>
<keyword evidence="6 7" id="KW-0472">Membrane</keyword>
<dbReference type="RefSeq" id="WP_068149224.1">
    <property type="nucleotide sequence ID" value="NZ_JBHSCR010000004.1"/>
</dbReference>
<accession>A0ABV8U9N8</accession>
<feature type="transmembrane region" description="Helical" evidence="7">
    <location>
        <begin position="186"/>
        <end position="207"/>
    </location>
</feature>
<name>A0ABV8U9N8_9PROT</name>
<dbReference type="EMBL" id="JBHSCR010000004">
    <property type="protein sequence ID" value="MFC4347637.1"/>
    <property type="molecule type" value="Genomic_DNA"/>
</dbReference>
<dbReference type="PANTHER" id="PTHR30106:SF2">
    <property type="entry name" value="UPF0324 INNER MEMBRANE PROTEIN YEIH"/>
    <property type="match status" value="1"/>
</dbReference>
<protein>
    <submittedName>
        <fullName evidence="8">YeiH family protein</fullName>
    </submittedName>
</protein>
<comment type="similarity">
    <text evidence="2">Belongs to the UPF0324 family.</text>
</comment>
<evidence type="ECO:0000256" key="6">
    <source>
        <dbReference type="ARBA" id="ARBA00023136"/>
    </source>
</evidence>
<feature type="transmembrane region" description="Helical" evidence="7">
    <location>
        <begin position="219"/>
        <end position="236"/>
    </location>
</feature>
<feature type="transmembrane region" description="Helical" evidence="7">
    <location>
        <begin position="64"/>
        <end position="82"/>
    </location>
</feature>